<dbReference type="EMBL" id="AFYH01057929">
    <property type="status" value="NOT_ANNOTATED_CDS"/>
    <property type="molecule type" value="Genomic_DNA"/>
</dbReference>
<dbReference type="InterPro" id="IPR027417">
    <property type="entry name" value="P-loop_NTPase"/>
</dbReference>
<organism evidence="7 8">
    <name type="scientific">Latimeria chalumnae</name>
    <name type="common">Coelacanth</name>
    <dbReference type="NCBI Taxonomy" id="7897"/>
    <lineage>
        <taxon>Eukaryota</taxon>
        <taxon>Metazoa</taxon>
        <taxon>Chordata</taxon>
        <taxon>Craniata</taxon>
        <taxon>Vertebrata</taxon>
        <taxon>Euteleostomi</taxon>
        <taxon>Coelacanthiformes</taxon>
        <taxon>Coelacanthidae</taxon>
        <taxon>Latimeria</taxon>
    </lineage>
</organism>
<feature type="signal peptide" evidence="5">
    <location>
        <begin position="1"/>
        <end position="21"/>
    </location>
</feature>
<dbReference type="PANTHER" id="PTHR47189:SF1">
    <property type="entry name" value="MHC CLASS II TRANSACTIVATOR"/>
    <property type="match status" value="1"/>
</dbReference>
<dbReference type="SUPFAM" id="SSF52047">
    <property type="entry name" value="RNI-like"/>
    <property type="match status" value="1"/>
</dbReference>
<protein>
    <recommendedName>
        <fullName evidence="6">NACHT domain-containing protein</fullName>
    </recommendedName>
</protein>
<dbReference type="EMBL" id="AFYH01057931">
    <property type="status" value="NOT_ANNOTATED_CDS"/>
    <property type="molecule type" value="Genomic_DNA"/>
</dbReference>
<keyword evidence="2" id="KW-0677">Repeat</keyword>
<name>H3B3L3_LATCH</name>
<dbReference type="EMBL" id="AFYH01057933">
    <property type="status" value="NOT_ANNOTATED_CDS"/>
    <property type="molecule type" value="Genomic_DNA"/>
</dbReference>
<dbReference type="GO" id="GO:0045348">
    <property type="term" value="P:positive regulation of MHC class II biosynthetic process"/>
    <property type="evidence" value="ECO:0007669"/>
    <property type="project" value="TreeGrafter"/>
</dbReference>
<dbReference type="HOGENOM" id="CLU_011291_1_0_1"/>
<dbReference type="Pfam" id="PF13516">
    <property type="entry name" value="LRR_6"/>
    <property type="match status" value="3"/>
</dbReference>
<dbReference type="GO" id="GO:0045944">
    <property type="term" value="P:positive regulation of transcription by RNA polymerase II"/>
    <property type="evidence" value="ECO:0007669"/>
    <property type="project" value="TreeGrafter"/>
</dbReference>
<dbReference type="InterPro" id="IPR041267">
    <property type="entry name" value="NLRP_HD2"/>
</dbReference>
<dbReference type="InterPro" id="IPR007111">
    <property type="entry name" value="NACHT_NTPase"/>
</dbReference>
<feature type="chain" id="PRO_5003579761" description="NACHT domain-containing protein" evidence="5">
    <location>
        <begin position="22"/>
        <end position="837"/>
    </location>
</feature>
<feature type="domain" description="NACHT" evidence="6">
    <location>
        <begin position="84"/>
        <end position="223"/>
    </location>
</feature>
<keyword evidence="5" id="KW-0732">Signal</keyword>
<dbReference type="InterPro" id="IPR001611">
    <property type="entry name" value="Leu-rich_rpt"/>
</dbReference>
<dbReference type="SMART" id="SM00368">
    <property type="entry name" value="LRR_RI"/>
    <property type="match status" value="7"/>
</dbReference>
<evidence type="ECO:0000313" key="8">
    <source>
        <dbReference type="Proteomes" id="UP000008672"/>
    </source>
</evidence>
<keyword evidence="3" id="KW-0547">Nucleotide-binding</keyword>
<dbReference type="Proteomes" id="UP000008672">
    <property type="component" value="Unassembled WGS sequence"/>
</dbReference>
<reference evidence="8" key="1">
    <citation type="submission" date="2011-08" db="EMBL/GenBank/DDBJ databases">
        <title>The draft genome of Latimeria chalumnae.</title>
        <authorList>
            <person name="Di Palma F."/>
            <person name="Alfoldi J."/>
            <person name="Johnson J."/>
            <person name="Berlin A."/>
            <person name="Gnerre S."/>
            <person name="Jaffe D."/>
            <person name="MacCallum I."/>
            <person name="Young S."/>
            <person name="Walker B.J."/>
            <person name="Lander E."/>
            <person name="Lindblad-Toh K."/>
        </authorList>
    </citation>
    <scope>NUCLEOTIDE SEQUENCE [LARGE SCALE GENOMIC DNA]</scope>
    <source>
        <strain evidence="8">Wild caught</strain>
    </source>
</reference>
<dbReference type="eggNOG" id="KOG4308">
    <property type="taxonomic scope" value="Eukaryota"/>
</dbReference>
<evidence type="ECO:0000256" key="5">
    <source>
        <dbReference type="SAM" id="SignalP"/>
    </source>
</evidence>
<keyword evidence="4" id="KW-0067">ATP-binding</keyword>
<dbReference type="Pfam" id="PF17776">
    <property type="entry name" value="NLRC4_HD2"/>
    <property type="match status" value="1"/>
</dbReference>
<dbReference type="GeneTree" id="ENSGT00940000157845"/>
<dbReference type="PROSITE" id="PS50837">
    <property type="entry name" value="NACHT"/>
    <property type="match status" value="1"/>
</dbReference>
<dbReference type="Pfam" id="PF17779">
    <property type="entry name" value="WHD_NOD2"/>
    <property type="match status" value="1"/>
</dbReference>
<reference evidence="7" key="2">
    <citation type="submission" date="2025-08" db="UniProtKB">
        <authorList>
            <consortium name="Ensembl"/>
        </authorList>
    </citation>
    <scope>IDENTIFICATION</scope>
</reference>
<evidence type="ECO:0000256" key="1">
    <source>
        <dbReference type="ARBA" id="ARBA00022614"/>
    </source>
</evidence>
<accession>H3B3L3</accession>
<evidence type="ECO:0000313" key="7">
    <source>
        <dbReference type="Ensembl" id="ENSLACP00000016484.1"/>
    </source>
</evidence>
<keyword evidence="8" id="KW-1185">Reference proteome</keyword>
<dbReference type="SUPFAM" id="SSF52540">
    <property type="entry name" value="P-loop containing nucleoside triphosphate hydrolases"/>
    <property type="match status" value="1"/>
</dbReference>
<dbReference type="GO" id="GO:0045345">
    <property type="term" value="P:positive regulation of MHC class I biosynthetic process"/>
    <property type="evidence" value="ECO:0007669"/>
    <property type="project" value="TreeGrafter"/>
</dbReference>
<proteinExistence type="predicted"/>
<dbReference type="Gene3D" id="3.80.10.10">
    <property type="entry name" value="Ribonuclease Inhibitor"/>
    <property type="match status" value="2"/>
</dbReference>
<dbReference type="Pfam" id="PF05729">
    <property type="entry name" value="NACHT"/>
    <property type="match status" value="1"/>
</dbReference>
<evidence type="ECO:0000259" key="6">
    <source>
        <dbReference type="PROSITE" id="PS50837"/>
    </source>
</evidence>
<evidence type="ECO:0000256" key="4">
    <source>
        <dbReference type="ARBA" id="ARBA00022840"/>
    </source>
</evidence>
<dbReference type="InterPro" id="IPR032675">
    <property type="entry name" value="LRR_dom_sf"/>
</dbReference>
<reference evidence="7" key="3">
    <citation type="submission" date="2025-09" db="UniProtKB">
        <authorList>
            <consortium name="Ensembl"/>
        </authorList>
    </citation>
    <scope>IDENTIFICATION</scope>
</reference>
<dbReference type="OMA" id="ADSHPHE"/>
<dbReference type="PANTHER" id="PTHR47189">
    <property type="entry name" value="MHC CLASS II TRANSACTIVATOR"/>
    <property type="match status" value="1"/>
</dbReference>
<dbReference type="AlphaFoldDB" id="H3B3L3"/>
<dbReference type="STRING" id="7897.ENSLACP00000016484"/>
<sequence>RILHLTVLCLYFCSVIQYSEKLKEEIKWDTKFLMSYVSKGEALLEEVYTDTVIEVVNEADKSLGNVTQFEELFDRRGVQNEDAETVLIIGDAGTGKTVLLKKLQNVWAKNELNMDSRFFFKFSCRMFTGSKKDEHLSLKDLLFSYNGYPDKDVDEVFAYILQNPHTIILSFDGFDEISSSYDVYDVPEAFTPLQSTSLLSLLMSLLQGKLLKGSKKILSTRTGTEVQRRIVRKKIILKGFSKEKLLNYLKTFFKDEDTQHLVLNQLEASPHLCSLCSVPLFCWITFKCYQHFFSSYNAHQLPDCNVTLTDVYLLMLEVILNRCPTENLMKKRTRSTIETFTSRKETLLSLGKLALRGVENACFVFDQDEITSLNISKEDLQFCFLRPVGHYDGCGNQSTYEFLHLTLQSFFAALLLVIDSDIEKGEHFSLLTKASTSEKSKISISEMFSSSWDTPTQRKGGSSKGACEHFQFTRLFICGLLSKSKQYLLQNLTSPKSLKTKRVKLTSCLTKCLQSHLQNLPETKIGNCCKVQVLPRFLWLLRCVYETQNENLAELAAKRIKSDFLKMTYCNVCPADCSAIAFLLKHVEKPISVELDNNNINDYGVKELVPCLSKLRLLRMSVNQITDTGVRILTEELIKHQMIEMLGLYKNQISDVGARDVAHLMECCPTLIHLKIGGNQITCEGGTVLAEAIRTSSTISEVGMWGNHIGDEGAKAFAAALRNHPTLYHLSLSANGISTEGGKHLAEALCHNSSLKTFWLVLNELDDDAAGSFAEMLKRNTTLTNWWLTENQITVHGASLLLQSLQENTSIKELCLKDNKFSTEEAKFLKQEPRIIL</sequence>
<dbReference type="InParanoid" id="H3B3L3"/>
<dbReference type="EMBL" id="AFYH01057930">
    <property type="status" value="NOT_ANNOTATED_CDS"/>
    <property type="molecule type" value="Genomic_DNA"/>
</dbReference>
<gene>
    <name evidence="7" type="primary">LOC102367493</name>
</gene>
<evidence type="ECO:0000256" key="2">
    <source>
        <dbReference type="ARBA" id="ARBA00022737"/>
    </source>
</evidence>
<keyword evidence="1" id="KW-0433">Leucine-rich repeat</keyword>
<dbReference type="EMBL" id="AFYH01057932">
    <property type="status" value="NOT_ANNOTATED_CDS"/>
    <property type="molecule type" value="Genomic_DNA"/>
</dbReference>
<evidence type="ECO:0000256" key="3">
    <source>
        <dbReference type="ARBA" id="ARBA00022741"/>
    </source>
</evidence>
<dbReference type="Gene3D" id="3.40.50.300">
    <property type="entry name" value="P-loop containing nucleotide triphosphate hydrolases"/>
    <property type="match status" value="1"/>
</dbReference>
<dbReference type="InterPro" id="IPR041075">
    <property type="entry name" value="NOD1/2_WH"/>
</dbReference>
<dbReference type="GO" id="GO:0005524">
    <property type="term" value="F:ATP binding"/>
    <property type="evidence" value="ECO:0007669"/>
    <property type="project" value="UniProtKB-KW"/>
</dbReference>
<dbReference type="Ensembl" id="ENSLACT00000016598.1">
    <property type="protein sequence ID" value="ENSLACP00000016484.1"/>
    <property type="gene ID" value="ENSLACG00000014525.1"/>
</dbReference>